<dbReference type="Gene3D" id="3.40.532.10">
    <property type="entry name" value="Peptidase C12, ubiquitin carboxyl-terminal hydrolase"/>
    <property type="match status" value="2"/>
</dbReference>
<dbReference type="InterPro" id="IPR001578">
    <property type="entry name" value="Peptidase_C12_UCH"/>
</dbReference>
<dbReference type="SUPFAM" id="SSF54001">
    <property type="entry name" value="Cysteine proteinases"/>
    <property type="match status" value="1"/>
</dbReference>
<comment type="caution">
    <text evidence="8">Lacks conserved residue(s) required for the propagation of feature annotation.</text>
</comment>
<evidence type="ECO:0000256" key="4">
    <source>
        <dbReference type="ARBA" id="ARBA00022670"/>
    </source>
</evidence>
<keyword evidence="9" id="KW-0812">Transmembrane</keyword>
<dbReference type="PROSITE" id="PS52048">
    <property type="entry name" value="UCH_DOMAIN"/>
    <property type="match status" value="1"/>
</dbReference>
<keyword evidence="6" id="KW-0378">Hydrolase</keyword>
<comment type="caution">
    <text evidence="11">The sequence shown here is derived from an EMBL/GenBank/DDBJ whole genome shotgun (WGS) entry which is preliminary data.</text>
</comment>
<dbReference type="GO" id="GO:0006511">
    <property type="term" value="P:ubiquitin-dependent protein catabolic process"/>
    <property type="evidence" value="ECO:0007669"/>
    <property type="project" value="InterPro"/>
</dbReference>
<name>A0A426YNE6_ENSVE</name>
<evidence type="ECO:0000256" key="7">
    <source>
        <dbReference type="ARBA" id="ARBA00022807"/>
    </source>
</evidence>
<evidence type="ECO:0000256" key="3">
    <source>
        <dbReference type="ARBA" id="ARBA00012759"/>
    </source>
</evidence>
<organism evidence="11 12">
    <name type="scientific">Ensete ventricosum</name>
    <name type="common">Abyssinian banana</name>
    <name type="synonym">Musa ensete</name>
    <dbReference type="NCBI Taxonomy" id="4639"/>
    <lineage>
        <taxon>Eukaryota</taxon>
        <taxon>Viridiplantae</taxon>
        <taxon>Streptophyta</taxon>
        <taxon>Embryophyta</taxon>
        <taxon>Tracheophyta</taxon>
        <taxon>Spermatophyta</taxon>
        <taxon>Magnoliopsida</taxon>
        <taxon>Liliopsida</taxon>
        <taxon>Zingiberales</taxon>
        <taxon>Musaceae</taxon>
        <taxon>Ensete</taxon>
    </lineage>
</organism>
<accession>A0A426YNE6</accession>
<sequence>MASASEKKRWLPLEANPEVMNQVYFSSSSRRFKILMPVSVLHLSGVHNLLIMLNSQYNEIRPPSSPLLKIIGESNLLFPKNQKQEVKELGFHDLSLAVYLIFCFTSQFIWGLGVPEDVAEFNDVYGLDEELLEMVPKPVLAVLFLFPYSKEVTLSIFLFFGAERISNQEKASGNEKKRAAFLEMDREMEDAHSVAATAGDTEASSEVDEHYICFTCIDGRDDGTLL</sequence>
<evidence type="ECO:0000256" key="8">
    <source>
        <dbReference type="PROSITE-ProRule" id="PRU01393"/>
    </source>
</evidence>
<dbReference type="InterPro" id="IPR038765">
    <property type="entry name" value="Papain-like_cys_pep_sf"/>
</dbReference>
<dbReference type="PANTHER" id="PTHR10589">
    <property type="entry name" value="UBIQUITIN CARBOXYL-TERMINAL HYDROLASE"/>
    <property type="match status" value="1"/>
</dbReference>
<evidence type="ECO:0000256" key="9">
    <source>
        <dbReference type="SAM" id="Phobius"/>
    </source>
</evidence>
<keyword evidence="9" id="KW-0472">Membrane</keyword>
<feature type="transmembrane region" description="Helical" evidence="9">
    <location>
        <begin position="139"/>
        <end position="160"/>
    </location>
</feature>
<gene>
    <name evidence="11" type="ORF">B296_00025567</name>
</gene>
<keyword evidence="4" id="KW-0645">Protease</keyword>
<dbReference type="Pfam" id="PF01088">
    <property type="entry name" value="Peptidase_C12"/>
    <property type="match status" value="2"/>
</dbReference>
<dbReference type="AlphaFoldDB" id="A0A426YNE6"/>
<evidence type="ECO:0000256" key="6">
    <source>
        <dbReference type="ARBA" id="ARBA00022801"/>
    </source>
</evidence>
<evidence type="ECO:0000313" key="11">
    <source>
        <dbReference type="EMBL" id="RRT53233.1"/>
    </source>
</evidence>
<comment type="similarity">
    <text evidence="2 8">Belongs to the peptidase C12 family.</text>
</comment>
<evidence type="ECO:0000259" key="10">
    <source>
        <dbReference type="PROSITE" id="PS52048"/>
    </source>
</evidence>
<keyword evidence="7" id="KW-0788">Thiol protease</keyword>
<dbReference type="Proteomes" id="UP000287651">
    <property type="component" value="Unassembled WGS sequence"/>
</dbReference>
<reference evidence="11 12" key="1">
    <citation type="journal article" date="2014" name="Agronomy (Basel)">
        <title>A Draft Genome Sequence for Ensete ventricosum, the Drought-Tolerant Tree Against Hunger.</title>
        <authorList>
            <person name="Harrison J."/>
            <person name="Moore K.A."/>
            <person name="Paszkiewicz K."/>
            <person name="Jones T."/>
            <person name="Grant M."/>
            <person name="Ambacheew D."/>
            <person name="Muzemil S."/>
            <person name="Studholme D.J."/>
        </authorList>
    </citation>
    <scope>NUCLEOTIDE SEQUENCE [LARGE SCALE GENOMIC DNA]</scope>
</reference>
<evidence type="ECO:0000256" key="1">
    <source>
        <dbReference type="ARBA" id="ARBA00000707"/>
    </source>
</evidence>
<proteinExistence type="inferred from homology"/>
<evidence type="ECO:0000313" key="12">
    <source>
        <dbReference type="Proteomes" id="UP000287651"/>
    </source>
</evidence>
<dbReference type="EMBL" id="AMZH03011242">
    <property type="protein sequence ID" value="RRT53233.1"/>
    <property type="molecule type" value="Genomic_DNA"/>
</dbReference>
<evidence type="ECO:0000256" key="2">
    <source>
        <dbReference type="ARBA" id="ARBA00009326"/>
    </source>
</evidence>
<dbReference type="PANTHER" id="PTHR10589:SF17">
    <property type="entry name" value="UBIQUITIN CARBOXYL-TERMINAL HYDROLASE"/>
    <property type="match status" value="1"/>
</dbReference>
<keyword evidence="9" id="KW-1133">Transmembrane helix</keyword>
<evidence type="ECO:0000256" key="5">
    <source>
        <dbReference type="ARBA" id="ARBA00022786"/>
    </source>
</evidence>
<protein>
    <recommendedName>
        <fullName evidence="3">ubiquitinyl hydrolase 1</fullName>
        <ecNumber evidence="3">3.4.19.12</ecNumber>
    </recommendedName>
</protein>
<dbReference type="GO" id="GO:0016579">
    <property type="term" value="P:protein deubiquitination"/>
    <property type="evidence" value="ECO:0007669"/>
    <property type="project" value="TreeGrafter"/>
</dbReference>
<dbReference type="EC" id="3.4.19.12" evidence="3"/>
<dbReference type="GO" id="GO:0005737">
    <property type="term" value="C:cytoplasm"/>
    <property type="evidence" value="ECO:0007669"/>
    <property type="project" value="TreeGrafter"/>
</dbReference>
<keyword evidence="5" id="KW-0833">Ubl conjugation pathway</keyword>
<feature type="domain" description="UCH catalytic" evidence="10">
    <location>
        <begin position="90"/>
        <end position="226"/>
    </location>
</feature>
<comment type="catalytic activity">
    <reaction evidence="1">
        <text>Thiol-dependent hydrolysis of ester, thioester, amide, peptide and isopeptide bonds formed by the C-terminal Gly of ubiquitin (a 76-residue protein attached to proteins as an intracellular targeting signal).</text>
        <dbReference type="EC" id="3.4.19.12"/>
    </reaction>
</comment>
<dbReference type="GO" id="GO:0004843">
    <property type="term" value="F:cysteine-type deubiquitinase activity"/>
    <property type="evidence" value="ECO:0007669"/>
    <property type="project" value="UniProtKB-EC"/>
</dbReference>
<feature type="transmembrane region" description="Helical" evidence="9">
    <location>
        <begin position="89"/>
        <end position="110"/>
    </location>
</feature>
<dbReference type="InterPro" id="IPR036959">
    <property type="entry name" value="Peptidase_C12_UCH_sf"/>
</dbReference>